<dbReference type="SUPFAM" id="SSF52172">
    <property type="entry name" value="CheY-like"/>
    <property type="match status" value="1"/>
</dbReference>
<dbReference type="EMBL" id="JADIKK010000008">
    <property type="protein sequence ID" value="MFK2879721.1"/>
    <property type="molecule type" value="Genomic_DNA"/>
</dbReference>
<evidence type="ECO:0000256" key="1">
    <source>
        <dbReference type="PROSITE-ProRule" id="PRU00169"/>
    </source>
</evidence>
<accession>A0ABW8J0U9</accession>
<dbReference type="PROSITE" id="PS50110">
    <property type="entry name" value="RESPONSE_REGULATORY"/>
    <property type="match status" value="1"/>
</dbReference>
<feature type="modified residue" description="4-aspartylphosphate" evidence="1">
    <location>
        <position position="54"/>
    </location>
</feature>
<gene>
    <name evidence="4" type="ORF">ISP25_01270</name>
    <name evidence="5" type="ORF">ISP25_03630</name>
    <name evidence="6" type="ORF">ISP25_21890</name>
</gene>
<evidence type="ECO:0000259" key="2">
    <source>
        <dbReference type="PROSITE" id="PS50110"/>
    </source>
</evidence>
<dbReference type="EMBL" id="JADIKK010000008">
    <property type="protein sequence ID" value="MFK2876155.1"/>
    <property type="molecule type" value="Genomic_DNA"/>
</dbReference>
<dbReference type="InterPro" id="IPR050706">
    <property type="entry name" value="Cyclic-di-GMP_PDE-like"/>
</dbReference>
<reference evidence="4 7" key="1">
    <citation type="submission" date="2020-10" db="EMBL/GenBank/DDBJ databases">
        <title>Phylogeny of dyella-like bacteria.</title>
        <authorList>
            <person name="Fu J."/>
        </authorList>
    </citation>
    <scope>NUCLEOTIDE SEQUENCE [LARGE SCALE GENOMIC DNA]</scope>
    <source>
        <strain evidence="4 7">KACC 19113</strain>
    </source>
</reference>
<dbReference type="SUPFAM" id="SSF141868">
    <property type="entry name" value="EAL domain-like"/>
    <property type="match status" value="1"/>
</dbReference>
<evidence type="ECO:0000313" key="7">
    <source>
        <dbReference type="Proteomes" id="UP001620339"/>
    </source>
</evidence>
<evidence type="ECO:0000313" key="6">
    <source>
        <dbReference type="EMBL" id="MFK2879721.1"/>
    </source>
</evidence>
<evidence type="ECO:0000259" key="3">
    <source>
        <dbReference type="PROSITE" id="PS50883"/>
    </source>
</evidence>
<dbReference type="Gene3D" id="3.20.20.450">
    <property type="entry name" value="EAL domain"/>
    <property type="match status" value="1"/>
</dbReference>
<dbReference type="EMBL" id="JADIKK010000007">
    <property type="protein sequence ID" value="MFK2875702.1"/>
    <property type="molecule type" value="Genomic_DNA"/>
</dbReference>
<organism evidence="4 7">
    <name type="scientific">Rhodanobacter hydrolyticus</name>
    <dbReference type="NCBI Taxonomy" id="2250595"/>
    <lineage>
        <taxon>Bacteria</taxon>
        <taxon>Pseudomonadati</taxon>
        <taxon>Pseudomonadota</taxon>
        <taxon>Gammaproteobacteria</taxon>
        <taxon>Lysobacterales</taxon>
        <taxon>Rhodanobacteraceae</taxon>
        <taxon>Rhodanobacter</taxon>
    </lineage>
</organism>
<dbReference type="InterPro" id="IPR011006">
    <property type="entry name" value="CheY-like_superfamily"/>
</dbReference>
<dbReference type="InterPro" id="IPR001633">
    <property type="entry name" value="EAL_dom"/>
</dbReference>
<evidence type="ECO:0000313" key="4">
    <source>
        <dbReference type="EMBL" id="MFK2875702.1"/>
    </source>
</evidence>
<dbReference type="Proteomes" id="UP001620339">
    <property type="component" value="Unassembled WGS sequence"/>
</dbReference>
<dbReference type="SMART" id="SM00448">
    <property type="entry name" value="REC"/>
    <property type="match status" value="1"/>
</dbReference>
<dbReference type="PANTHER" id="PTHR33121">
    <property type="entry name" value="CYCLIC DI-GMP PHOSPHODIESTERASE PDEF"/>
    <property type="match status" value="1"/>
</dbReference>
<dbReference type="SMART" id="SM00052">
    <property type="entry name" value="EAL"/>
    <property type="match status" value="1"/>
</dbReference>
<keyword evidence="7" id="KW-1185">Reference proteome</keyword>
<evidence type="ECO:0000313" key="5">
    <source>
        <dbReference type="EMBL" id="MFK2876155.1"/>
    </source>
</evidence>
<dbReference type="InterPro" id="IPR035919">
    <property type="entry name" value="EAL_sf"/>
</dbReference>
<feature type="domain" description="EAL" evidence="3">
    <location>
        <begin position="137"/>
        <end position="390"/>
    </location>
</feature>
<dbReference type="RefSeq" id="WP_404611730.1">
    <property type="nucleotide sequence ID" value="NZ_JADIKK010000007.1"/>
</dbReference>
<proteinExistence type="predicted"/>
<dbReference type="Gene3D" id="3.40.50.2300">
    <property type="match status" value="1"/>
</dbReference>
<sequence length="406" mass="44802">MKALLVDDDPFILKLLSLQLRTVGMQVEMICHSSGQAALDLLEHDRDIGIVFCDLQMPGMDGVEFVRHLVRLAYAGSLVLVSGENPRTRQAVEQLARAHGLHVLGTLGKPVTTESLLQVLATGNPASPSPDSATPAPRYTPAELQRAISQGELRNHYQPKVELTTGKVVGLEVLARWQHPRDGLVMPCHFIPMSEEHGLVGPLSVEVTRKALHDLRHWLDAGHRFDLAINVPLGSVSSLDYPEILLEQAHVAGVPMHHLVLEITETQLMDDPQVQLDVLSRLRLKQVKLSIDDFGTGYSSLAQLRDLPFDELKIDRGFVHGASHNASLRAILEASLGLARDMGLRTVAEGVEDREDWDLLRAAGCDMVQGYLVAKPMRGDQVDGWLAEWETRRSTLIPPASEAREH</sequence>
<dbReference type="InterPro" id="IPR001789">
    <property type="entry name" value="Sig_transdc_resp-reg_receiver"/>
</dbReference>
<name>A0ABW8J0U9_9GAMM</name>
<dbReference type="PROSITE" id="PS50883">
    <property type="entry name" value="EAL"/>
    <property type="match status" value="1"/>
</dbReference>
<dbReference type="PANTHER" id="PTHR33121:SF79">
    <property type="entry name" value="CYCLIC DI-GMP PHOSPHODIESTERASE PDED-RELATED"/>
    <property type="match status" value="1"/>
</dbReference>
<comment type="caution">
    <text evidence="4">The sequence shown here is derived from an EMBL/GenBank/DDBJ whole genome shotgun (WGS) entry which is preliminary data.</text>
</comment>
<dbReference type="Pfam" id="PF00563">
    <property type="entry name" value="EAL"/>
    <property type="match status" value="1"/>
</dbReference>
<dbReference type="CDD" id="cd01948">
    <property type="entry name" value="EAL"/>
    <property type="match status" value="1"/>
</dbReference>
<keyword evidence="1" id="KW-0597">Phosphoprotein</keyword>
<protein>
    <submittedName>
        <fullName evidence="4">EAL domain-containing response regulator</fullName>
    </submittedName>
</protein>
<feature type="domain" description="Response regulatory" evidence="2">
    <location>
        <begin position="2"/>
        <end position="124"/>
    </location>
</feature>
<dbReference type="Pfam" id="PF00072">
    <property type="entry name" value="Response_reg"/>
    <property type="match status" value="1"/>
</dbReference>